<dbReference type="AlphaFoldDB" id="A0A562N753"/>
<evidence type="ECO:0000259" key="2">
    <source>
        <dbReference type="Pfam" id="PF07859"/>
    </source>
</evidence>
<dbReference type="Proteomes" id="UP000316225">
    <property type="component" value="Unassembled WGS sequence"/>
</dbReference>
<gene>
    <name evidence="3" type="ORF">IQ24_03943</name>
</gene>
<evidence type="ECO:0000313" key="4">
    <source>
        <dbReference type="Proteomes" id="UP000316225"/>
    </source>
</evidence>
<name>A0A562N753_9RHOB</name>
<evidence type="ECO:0000313" key="3">
    <source>
        <dbReference type="EMBL" id="TWI27943.1"/>
    </source>
</evidence>
<dbReference type="RefSeq" id="WP_145400081.1">
    <property type="nucleotide sequence ID" value="NZ_VLKU01000018.1"/>
</dbReference>
<proteinExistence type="predicted"/>
<keyword evidence="1" id="KW-0378">Hydrolase</keyword>
<protein>
    <submittedName>
        <fullName evidence="3">Acetyl esterase/lipase</fullName>
    </submittedName>
</protein>
<reference evidence="3 4" key="1">
    <citation type="journal article" date="2015" name="Stand. Genomic Sci.">
        <title>Genomic Encyclopedia of Bacterial and Archaeal Type Strains, Phase III: the genomes of soil and plant-associated and newly described type strains.</title>
        <authorList>
            <person name="Whitman W.B."/>
            <person name="Woyke T."/>
            <person name="Klenk H.P."/>
            <person name="Zhou Y."/>
            <person name="Lilburn T.G."/>
            <person name="Beck B.J."/>
            <person name="De Vos P."/>
            <person name="Vandamme P."/>
            <person name="Eisen J.A."/>
            <person name="Garrity G."/>
            <person name="Hugenholtz P."/>
            <person name="Kyrpides N.C."/>
        </authorList>
    </citation>
    <scope>NUCLEOTIDE SEQUENCE [LARGE SCALE GENOMIC DNA]</scope>
    <source>
        <strain evidence="3 4">CGMCC 1.5364</strain>
    </source>
</reference>
<dbReference type="OrthoDB" id="9771666at2"/>
<evidence type="ECO:0000256" key="1">
    <source>
        <dbReference type="ARBA" id="ARBA00022801"/>
    </source>
</evidence>
<organism evidence="3 4">
    <name type="scientific">Paracoccus sulfuroxidans</name>
    <dbReference type="NCBI Taxonomy" id="384678"/>
    <lineage>
        <taxon>Bacteria</taxon>
        <taxon>Pseudomonadati</taxon>
        <taxon>Pseudomonadota</taxon>
        <taxon>Alphaproteobacteria</taxon>
        <taxon>Rhodobacterales</taxon>
        <taxon>Paracoccaceae</taxon>
        <taxon>Paracoccus</taxon>
    </lineage>
</organism>
<dbReference type="Pfam" id="PF07859">
    <property type="entry name" value="Abhydrolase_3"/>
    <property type="match status" value="1"/>
</dbReference>
<dbReference type="PANTHER" id="PTHR48081:SF33">
    <property type="entry name" value="KYNURENINE FORMAMIDASE"/>
    <property type="match status" value="1"/>
</dbReference>
<dbReference type="InterPro" id="IPR029058">
    <property type="entry name" value="AB_hydrolase_fold"/>
</dbReference>
<dbReference type="EMBL" id="VLKU01000018">
    <property type="protein sequence ID" value="TWI27943.1"/>
    <property type="molecule type" value="Genomic_DNA"/>
</dbReference>
<dbReference type="SUPFAM" id="SSF53474">
    <property type="entry name" value="alpha/beta-Hydrolases"/>
    <property type="match status" value="1"/>
</dbReference>
<dbReference type="Gene3D" id="3.40.50.1820">
    <property type="entry name" value="alpha/beta hydrolase"/>
    <property type="match status" value="1"/>
</dbReference>
<dbReference type="GO" id="GO:0016787">
    <property type="term" value="F:hydrolase activity"/>
    <property type="evidence" value="ECO:0007669"/>
    <property type="project" value="UniProtKB-KW"/>
</dbReference>
<sequence length="273" mass="29740">MRDWDDEFAVSAYIPGSEVLPAEWTRRAAAYRASGVRIDADVPYGTGARERMEVIHPDGPSRGLVVLVHGGFWMRTDRTDWTDLAEGARANGWTVVMPGYTQAPEARISQITAQIAQAVTRAAERVPGPIRLVGHSAGGHLALRMICDDSPLAPEVLGRIRRTVSIGGLHDLRPLRLARMNATLRLTGEEAAAESPALHLPQPGAPVTFWTGGDERPEFLRQTRLMAEIWAGEAQVDMVIEPGLHHFSVLDGLKDPNSALVRALLDQKGGVEI</sequence>
<dbReference type="InterPro" id="IPR013094">
    <property type="entry name" value="AB_hydrolase_3"/>
</dbReference>
<dbReference type="PANTHER" id="PTHR48081">
    <property type="entry name" value="AB HYDROLASE SUPERFAMILY PROTEIN C4A8.06C"/>
    <property type="match status" value="1"/>
</dbReference>
<accession>A0A562N753</accession>
<dbReference type="InterPro" id="IPR050300">
    <property type="entry name" value="GDXG_lipolytic_enzyme"/>
</dbReference>
<keyword evidence="4" id="KW-1185">Reference proteome</keyword>
<comment type="caution">
    <text evidence="3">The sequence shown here is derived from an EMBL/GenBank/DDBJ whole genome shotgun (WGS) entry which is preliminary data.</text>
</comment>
<feature type="domain" description="Alpha/beta hydrolase fold-3" evidence="2">
    <location>
        <begin position="65"/>
        <end position="147"/>
    </location>
</feature>